<dbReference type="OrthoDB" id="5171321at2"/>
<name>I0H5B7_ACTM4</name>
<dbReference type="PATRIC" id="fig|512565.3.peg.2984"/>
<dbReference type="STRING" id="512565.AMIS_29840"/>
<dbReference type="KEGG" id="ams:AMIS_29840"/>
<dbReference type="InterPro" id="IPR009003">
    <property type="entry name" value="Peptidase_S1_PA"/>
</dbReference>
<dbReference type="InterPro" id="IPR051333">
    <property type="entry name" value="CLIP_Serine_Protease"/>
</dbReference>
<dbReference type="PROSITE" id="PS50240">
    <property type="entry name" value="TRYPSIN_DOM"/>
    <property type="match status" value="1"/>
</dbReference>
<dbReference type="Pfam" id="PF00089">
    <property type="entry name" value="Trypsin"/>
    <property type="match status" value="1"/>
</dbReference>
<dbReference type="EMBL" id="AP012319">
    <property type="protein sequence ID" value="BAL88204.1"/>
    <property type="molecule type" value="Genomic_DNA"/>
</dbReference>
<feature type="signal peptide" evidence="1">
    <location>
        <begin position="1"/>
        <end position="30"/>
    </location>
</feature>
<sequence>MRNTRARGRAALLTAALLGASLVPAGAAQAVGGGAPATDAGLAFSVKITFGDLVRSCTGTLVNRWWVLTAASCFDDGSGVAAGEPKRATTATIGRLDLTGTGGQVRTVRAIVPHPDRDLALARLTDEVTGITPVTISPTAPATGETLVAAGYGRTADTWYPTKLHTGDFTVTATGAGTLDITAADKATICRGDAGGPLLRRTGSTYQLVGVHYRSYQGGCLGETATRRDAAETRVDDLASWITTTAKLPNSLQVGVTDTRVAVRQGDYGTRVKDGGLSASWTNLLADAKDIVVVGDRIGVLTHSGAAYVKDGATSVPFVKVFDGVKKLVLSPNRVGVLTAAGGLAKVKEGGLSTSWVDEYTGVHDLAITDTRIAITAGLNRVMMIKEGGLSADWHEPLIQVGTGLEGVTLSGNRVGRYGLNRSARVYEGPIDWSGRTYDLVSSGAKELVLKDDRVGLLTTDGVAKVKEGALGNEFVTQYTGVRDLDVSGSRVGVVTIDGSAIAKHGGLSALWTPVW</sequence>
<dbReference type="SMART" id="SM00020">
    <property type="entry name" value="Tryp_SPc"/>
    <property type="match status" value="1"/>
</dbReference>
<protein>
    <submittedName>
        <fullName evidence="3">Putative trypsin-like serine protease</fullName>
    </submittedName>
</protein>
<evidence type="ECO:0000313" key="3">
    <source>
        <dbReference type="EMBL" id="BAL88204.1"/>
    </source>
</evidence>
<dbReference type="InterPro" id="IPR043504">
    <property type="entry name" value="Peptidase_S1_PA_chymotrypsin"/>
</dbReference>
<dbReference type="GO" id="GO:0004252">
    <property type="term" value="F:serine-type endopeptidase activity"/>
    <property type="evidence" value="ECO:0007669"/>
    <property type="project" value="InterPro"/>
</dbReference>
<organism evidence="3 4">
    <name type="scientific">Actinoplanes missouriensis (strain ATCC 14538 / DSM 43046 / CBS 188.64 / JCM 3121 / NBRC 102363 / NCIMB 12654 / NRRL B-3342 / UNCC 431)</name>
    <dbReference type="NCBI Taxonomy" id="512565"/>
    <lineage>
        <taxon>Bacteria</taxon>
        <taxon>Bacillati</taxon>
        <taxon>Actinomycetota</taxon>
        <taxon>Actinomycetes</taxon>
        <taxon>Micromonosporales</taxon>
        <taxon>Micromonosporaceae</taxon>
        <taxon>Actinoplanes</taxon>
    </lineage>
</organism>
<dbReference type="GO" id="GO:0006508">
    <property type="term" value="P:proteolysis"/>
    <property type="evidence" value="ECO:0007669"/>
    <property type="project" value="UniProtKB-KW"/>
</dbReference>
<keyword evidence="1" id="KW-0732">Signal</keyword>
<dbReference type="Proteomes" id="UP000007882">
    <property type="component" value="Chromosome"/>
</dbReference>
<dbReference type="InterPro" id="IPR001314">
    <property type="entry name" value="Peptidase_S1A"/>
</dbReference>
<feature type="chain" id="PRO_5039154572" evidence="1">
    <location>
        <begin position="31"/>
        <end position="516"/>
    </location>
</feature>
<accession>I0H5B7</accession>
<gene>
    <name evidence="3" type="ordered locus">AMIS_29840</name>
</gene>
<evidence type="ECO:0000259" key="2">
    <source>
        <dbReference type="PROSITE" id="PS50240"/>
    </source>
</evidence>
<dbReference type="AlphaFoldDB" id="I0H5B7"/>
<feature type="domain" description="Peptidase S1" evidence="2">
    <location>
        <begin position="30"/>
        <end position="247"/>
    </location>
</feature>
<keyword evidence="4" id="KW-1185">Reference proteome</keyword>
<dbReference type="eggNOG" id="COG5640">
    <property type="taxonomic scope" value="Bacteria"/>
</dbReference>
<dbReference type="PANTHER" id="PTHR24260:SF136">
    <property type="entry name" value="GH08193P-RELATED"/>
    <property type="match status" value="1"/>
</dbReference>
<dbReference type="RefSeq" id="WP_014443099.1">
    <property type="nucleotide sequence ID" value="NC_017093.1"/>
</dbReference>
<dbReference type="PANTHER" id="PTHR24260">
    <property type="match status" value="1"/>
</dbReference>
<dbReference type="InterPro" id="IPR001254">
    <property type="entry name" value="Trypsin_dom"/>
</dbReference>
<dbReference type="Gene3D" id="2.40.10.10">
    <property type="entry name" value="Trypsin-like serine proteases"/>
    <property type="match status" value="1"/>
</dbReference>
<dbReference type="SUPFAM" id="SSF50494">
    <property type="entry name" value="Trypsin-like serine proteases"/>
    <property type="match status" value="1"/>
</dbReference>
<dbReference type="HOGENOM" id="CLU_515530_0_0_11"/>
<reference evidence="3 4" key="1">
    <citation type="submission" date="2012-02" db="EMBL/GenBank/DDBJ databases">
        <title>Complete genome sequence of Actinoplanes missouriensis 431 (= NBRC 102363).</title>
        <authorList>
            <person name="Ohnishi Y."/>
            <person name="Ishikawa J."/>
            <person name="Sekine M."/>
            <person name="Hosoyama A."/>
            <person name="Harada T."/>
            <person name="Narita H."/>
            <person name="Hata T."/>
            <person name="Konno Y."/>
            <person name="Tutikane K."/>
            <person name="Fujita N."/>
            <person name="Horinouchi S."/>
            <person name="Hayakawa M."/>
        </authorList>
    </citation>
    <scope>NUCLEOTIDE SEQUENCE [LARGE SCALE GENOMIC DNA]</scope>
    <source>
        <strain evidence="4">ATCC 14538 / DSM 43046 / CBS 188.64 / JCM 3121 / NBRC 102363 / NCIMB 12654 / NRRL B-3342 / UNCC 431</strain>
    </source>
</reference>
<evidence type="ECO:0000313" key="4">
    <source>
        <dbReference type="Proteomes" id="UP000007882"/>
    </source>
</evidence>
<evidence type="ECO:0000256" key="1">
    <source>
        <dbReference type="SAM" id="SignalP"/>
    </source>
</evidence>
<proteinExistence type="predicted"/>
<dbReference type="PRINTS" id="PR00722">
    <property type="entry name" value="CHYMOTRYPSIN"/>
</dbReference>
<keyword evidence="3" id="KW-0378">Hydrolase</keyword>
<keyword evidence="3" id="KW-0645">Protease</keyword>